<reference evidence="3" key="1">
    <citation type="journal article" date="2012" name="Nat. Biotechnol.">
        <title>Reference genome sequence of the model plant Setaria.</title>
        <authorList>
            <person name="Bennetzen J.L."/>
            <person name="Schmutz J."/>
            <person name="Wang H."/>
            <person name="Percifield R."/>
            <person name="Hawkins J."/>
            <person name="Pontaroli A.C."/>
            <person name="Estep M."/>
            <person name="Feng L."/>
            <person name="Vaughn J.N."/>
            <person name="Grimwood J."/>
            <person name="Jenkins J."/>
            <person name="Barry K."/>
            <person name="Lindquist E."/>
            <person name="Hellsten U."/>
            <person name="Deshpande S."/>
            <person name="Wang X."/>
            <person name="Wu X."/>
            <person name="Mitros T."/>
            <person name="Triplett J."/>
            <person name="Yang X."/>
            <person name="Ye C.Y."/>
            <person name="Mauro-Herrera M."/>
            <person name="Wang L."/>
            <person name="Li P."/>
            <person name="Sharma M."/>
            <person name="Sharma R."/>
            <person name="Ronald P.C."/>
            <person name="Panaud O."/>
            <person name="Kellogg E.A."/>
            <person name="Brutnell T.P."/>
            <person name="Doust A.N."/>
            <person name="Tuskan G.A."/>
            <person name="Rokhsar D."/>
            <person name="Devos K.M."/>
        </authorList>
    </citation>
    <scope>NUCLEOTIDE SEQUENCE [LARGE SCALE GENOMIC DNA]</scope>
    <source>
        <strain evidence="3">Yugu1</strain>
    </source>
</reference>
<evidence type="ECO:0000259" key="2">
    <source>
        <dbReference type="PROSITE" id="PS50181"/>
    </source>
</evidence>
<name>A0A368PW51_SETIT</name>
<dbReference type="Pfam" id="PF00646">
    <property type="entry name" value="F-box"/>
    <property type="match status" value="1"/>
</dbReference>
<dbReference type="OrthoDB" id="724345at2759"/>
<dbReference type="SUPFAM" id="SSF81383">
    <property type="entry name" value="F-box domain"/>
    <property type="match status" value="1"/>
</dbReference>
<proteinExistence type="predicted"/>
<accession>A0A368PW51</accession>
<dbReference type="CDD" id="cd22157">
    <property type="entry name" value="F-box_AtFBW1-like"/>
    <property type="match status" value="1"/>
</dbReference>
<dbReference type="PANTHER" id="PTHR35546:SF106">
    <property type="entry name" value="DUF1618 DOMAIN-CONTAINING PROTEIN"/>
    <property type="match status" value="1"/>
</dbReference>
<dbReference type="SMART" id="SM00256">
    <property type="entry name" value="FBOX"/>
    <property type="match status" value="1"/>
</dbReference>
<dbReference type="InterPro" id="IPR056592">
    <property type="entry name" value="Beta-prop_At3g26010-like"/>
</dbReference>
<evidence type="ECO:0000256" key="1">
    <source>
        <dbReference type="SAM" id="MobiDB-lite"/>
    </source>
</evidence>
<dbReference type="PROSITE" id="PS50181">
    <property type="entry name" value="FBOX"/>
    <property type="match status" value="1"/>
</dbReference>
<reference evidence="3" key="2">
    <citation type="submission" date="2015-07" db="EMBL/GenBank/DDBJ databases">
        <authorList>
            <person name="Noorani M."/>
        </authorList>
    </citation>
    <scope>NUCLEOTIDE SEQUENCE</scope>
    <source>
        <strain evidence="3">Yugu1</strain>
    </source>
</reference>
<protein>
    <recommendedName>
        <fullName evidence="2">F-box domain-containing protein</fullName>
    </recommendedName>
</protein>
<gene>
    <name evidence="3" type="ORF">SETIT_2G064100v2</name>
</gene>
<dbReference type="Pfam" id="PF24750">
    <property type="entry name" value="b-prop_At3g26010-like"/>
    <property type="match status" value="1"/>
</dbReference>
<dbReference type="PANTHER" id="PTHR35546">
    <property type="entry name" value="F-BOX PROTEIN INTERACTION DOMAIN PROTEIN-RELATED"/>
    <property type="match status" value="1"/>
</dbReference>
<dbReference type="STRING" id="4555.A0A368PW51"/>
<feature type="region of interest" description="Disordered" evidence="1">
    <location>
        <begin position="1"/>
        <end position="45"/>
    </location>
</feature>
<dbReference type="InterPro" id="IPR036047">
    <property type="entry name" value="F-box-like_dom_sf"/>
</dbReference>
<dbReference type="EMBL" id="CM003529">
    <property type="protein sequence ID" value="RCV09869.1"/>
    <property type="molecule type" value="Genomic_DNA"/>
</dbReference>
<sequence>MGLQATEQGSHPPAAAAAAADPDHPPPRQLAAPPSPPAGGDGCPEGSTAAVLPDDILLEILSRLPVKALFRFKCISRAWFGFITERLRKIPPTLQGFLYGPTNKNYGHFFNLLGRSVPPVDPSFAFLTKLPEIERIILMGSCNGLVLFLHSRRSEAHEREDYIVCNPATKEWVLVPGTGTQCDNELNYSVTAGYLIFDPAVSSGFKLVQFMFGTNMTLLQVHTYSSESRVWSGRSTECWSDVSIQTWVFSAIVNGMLHLVARLGSDYQVVIVAVDEEGGKHRIISWPEEERGLLVQLGQSQGLLHCTSGHRDDLGYMTELSISALEDYGTEQWILKDSVSCLQLFGEVNCCIADSTVAFHPDHNLVFFFHLWNRKLVSYDMDSKEVTTLCRLGGWIPITPYFPYFVESSALVKSH</sequence>
<dbReference type="InterPro" id="IPR055290">
    <property type="entry name" value="At3g26010-like"/>
</dbReference>
<feature type="compositionally biased region" description="Low complexity" evidence="1">
    <location>
        <begin position="11"/>
        <end position="20"/>
    </location>
</feature>
<feature type="domain" description="F-box" evidence="2">
    <location>
        <begin position="46"/>
        <end position="90"/>
    </location>
</feature>
<dbReference type="Gene3D" id="1.20.1280.50">
    <property type="match status" value="1"/>
</dbReference>
<dbReference type="AlphaFoldDB" id="A0A368PW51"/>
<organism evidence="3">
    <name type="scientific">Setaria italica</name>
    <name type="common">Foxtail millet</name>
    <name type="synonym">Panicum italicum</name>
    <dbReference type="NCBI Taxonomy" id="4555"/>
    <lineage>
        <taxon>Eukaryota</taxon>
        <taxon>Viridiplantae</taxon>
        <taxon>Streptophyta</taxon>
        <taxon>Embryophyta</taxon>
        <taxon>Tracheophyta</taxon>
        <taxon>Spermatophyta</taxon>
        <taxon>Magnoliopsida</taxon>
        <taxon>Liliopsida</taxon>
        <taxon>Poales</taxon>
        <taxon>Poaceae</taxon>
        <taxon>PACMAD clade</taxon>
        <taxon>Panicoideae</taxon>
        <taxon>Panicodae</taxon>
        <taxon>Paniceae</taxon>
        <taxon>Cenchrinae</taxon>
        <taxon>Setaria</taxon>
    </lineage>
</organism>
<evidence type="ECO:0000313" key="3">
    <source>
        <dbReference type="EMBL" id="RCV09869.1"/>
    </source>
</evidence>
<dbReference type="InterPro" id="IPR001810">
    <property type="entry name" value="F-box_dom"/>
</dbReference>